<dbReference type="AlphaFoldDB" id="E1RIQ0"/>
<dbReference type="OrthoDB" id="117004at2157"/>
<dbReference type="STRING" id="679926.Mpet_1890"/>
<dbReference type="KEGG" id="mpi:Mpet_1890"/>
<gene>
    <name evidence="2" type="ordered locus">Mpet_1890</name>
</gene>
<sequence length="419" mass="44844" precursor="true">MPDFSNKVAISLLIFLSLCCLAAPCLADDELEVWGSTSPGNVLTPGESATAVYSVSYDFESDDESLQLYTDLLSPKWTLSILIDGVSHNLPSYTGRYVSLSGFELYYDDSYSSVVKISLNGTAPEVSSTGNYTIIRATWYDYAGDTVDEEAVEATIVNPSDIDGILETRRSELASLKSYIDEKSGLGVDTGSAEKKYNAASGAIEEAEESDSAAASILLSSAKTYIDESYSLIDVAWAEFSIEQAESTIDIVNGMISEYEDEGLSGDSRVWVIQSYIDNAETLLVLAKDKFSLDDYDSARDYAEQSESKAEQGYDYAVSLNEDLDLKSPTLAATATSTKSTKTSTSTATSTSTGTSDSSSGIDDLISDLGGDSDLGGVDDIIHSEVDLDSAIKILSMIGDALMDAFDYLSSLLSMASDN</sequence>
<evidence type="ECO:0000256" key="1">
    <source>
        <dbReference type="SAM" id="MobiDB-lite"/>
    </source>
</evidence>
<accession>E1RIQ0</accession>
<dbReference type="RefSeq" id="WP_013329819.1">
    <property type="nucleotide sequence ID" value="NC_014507.1"/>
</dbReference>
<proteinExistence type="predicted"/>
<reference evidence="2 3" key="1">
    <citation type="journal article" date="2010" name="Stand. Genomic Sci.">
        <title>Complete genome sequence of Methanoplanus petrolearius type strain (SEBR 4847).</title>
        <authorList>
            <person name="Brambilla E."/>
            <person name="Djao O.D."/>
            <person name="Daligault H."/>
            <person name="Lapidus A."/>
            <person name="Lucas S."/>
            <person name="Hammon N."/>
            <person name="Nolan M."/>
            <person name="Tice H."/>
            <person name="Cheng J.F."/>
            <person name="Han C."/>
            <person name="Tapia R."/>
            <person name="Goodwin L."/>
            <person name="Pitluck S."/>
            <person name="Liolios K."/>
            <person name="Ivanova N."/>
            <person name="Mavromatis K."/>
            <person name="Mikhailova N."/>
            <person name="Pati A."/>
            <person name="Chen A."/>
            <person name="Palaniappan K."/>
            <person name="Land M."/>
            <person name="Hauser L."/>
            <person name="Chang Y.J."/>
            <person name="Jeffries C.D."/>
            <person name="Rohde M."/>
            <person name="Spring S."/>
            <person name="Sikorski J."/>
            <person name="Goker M."/>
            <person name="Woyke T."/>
            <person name="Bristow J."/>
            <person name="Eisen J.A."/>
            <person name="Markowitz V."/>
            <person name="Hugenholtz P."/>
            <person name="Kyrpides N.C."/>
            <person name="Klenk H.P."/>
        </authorList>
    </citation>
    <scope>NUCLEOTIDE SEQUENCE [LARGE SCALE GENOMIC DNA]</scope>
    <source>
        <strain evidence="3">DSM 11571 / OCM 486 / SEBR 4847</strain>
    </source>
</reference>
<protein>
    <submittedName>
        <fullName evidence="2">Uncharacterized protein</fullName>
    </submittedName>
</protein>
<dbReference type="Proteomes" id="UP000006565">
    <property type="component" value="Chromosome"/>
</dbReference>
<keyword evidence="3" id="KW-1185">Reference proteome</keyword>
<dbReference type="HOGENOM" id="CLU_654909_0_0_2"/>
<name>E1RIQ0_METP4</name>
<dbReference type="EMBL" id="CP002117">
    <property type="protein sequence ID" value="ADN36642.1"/>
    <property type="molecule type" value="Genomic_DNA"/>
</dbReference>
<evidence type="ECO:0000313" key="3">
    <source>
        <dbReference type="Proteomes" id="UP000006565"/>
    </source>
</evidence>
<organism evidence="2 3">
    <name type="scientific">Methanolacinia petrolearia (strain DSM 11571 / OCM 486 / SEBR 4847)</name>
    <name type="common">Methanoplanus petrolearius</name>
    <dbReference type="NCBI Taxonomy" id="679926"/>
    <lineage>
        <taxon>Archaea</taxon>
        <taxon>Methanobacteriati</taxon>
        <taxon>Methanobacteriota</taxon>
        <taxon>Stenosarchaea group</taxon>
        <taxon>Methanomicrobia</taxon>
        <taxon>Methanomicrobiales</taxon>
        <taxon>Methanomicrobiaceae</taxon>
        <taxon>Methanolacinia</taxon>
    </lineage>
</organism>
<feature type="region of interest" description="Disordered" evidence="1">
    <location>
        <begin position="335"/>
        <end position="363"/>
    </location>
</feature>
<dbReference type="GeneID" id="9744367"/>
<evidence type="ECO:0000313" key="2">
    <source>
        <dbReference type="EMBL" id="ADN36642.1"/>
    </source>
</evidence>
<dbReference type="eggNOG" id="arCOG03888">
    <property type="taxonomic scope" value="Archaea"/>
</dbReference>